<accession>A0A6J7WQN4</accession>
<dbReference type="EMBL" id="LR798256">
    <property type="protein sequence ID" value="CAB5217703.1"/>
    <property type="molecule type" value="Genomic_DNA"/>
</dbReference>
<evidence type="ECO:0000313" key="1">
    <source>
        <dbReference type="EMBL" id="CAB5217703.1"/>
    </source>
</evidence>
<organism evidence="1">
    <name type="scientific">uncultured Caudovirales phage</name>
    <dbReference type="NCBI Taxonomy" id="2100421"/>
    <lineage>
        <taxon>Viruses</taxon>
        <taxon>Duplodnaviria</taxon>
        <taxon>Heunggongvirae</taxon>
        <taxon>Uroviricota</taxon>
        <taxon>Caudoviricetes</taxon>
        <taxon>Peduoviridae</taxon>
        <taxon>Maltschvirus</taxon>
        <taxon>Maltschvirus maltsch</taxon>
    </lineage>
</organism>
<gene>
    <name evidence="1" type="ORF">UFOVP207_19</name>
</gene>
<reference evidence="1" key="1">
    <citation type="submission" date="2020-05" db="EMBL/GenBank/DDBJ databases">
        <authorList>
            <person name="Chiriac C."/>
            <person name="Salcher M."/>
            <person name="Ghai R."/>
            <person name="Kavagutti S V."/>
        </authorList>
    </citation>
    <scope>NUCLEOTIDE SEQUENCE</scope>
</reference>
<proteinExistence type="predicted"/>
<protein>
    <submittedName>
        <fullName evidence="1">Uncharacterized protein</fullName>
    </submittedName>
</protein>
<name>A0A6J7WQN4_9CAUD</name>
<sequence length="95" mass="11102">MAYITEELREEISRNVMLVGLKKLQSKYKISIGYLAMLRIERERGLKVSSTAMLGHKNETYLTEEEMLLEHNYNFESLSSSEKQIWNGVIKSCRI</sequence>